<evidence type="ECO:0000256" key="5">
    <source>
        <dbReference type="ARBA" id="ARBA00023136"/>
    </source>
</evidence>
<keyword evidence="4 6" id="KW-1133">Transmembrane helix</keyword>
<reference evidence="8" key="1">
    <citation type="submission" date="2016-10" db="EMBL/GenBank/DDBJ databases">
        <authorList>
            <person name="Varghese N."/>
            <person name="Submissions S."/>
        </authorList>
    </citation>
    <scope>NUCLEOTIDE SEQUENCE [LARGE SCALE GENOMIC DNA]</scope>
    <source>
        <strain evidence="8">DSM 17101</strain>
    </source>
</reference>
<dbReference type="EMBL" id="FNJL01000041">
    <property type="protein sequence ID" value="SDP90885.1"/>
    <property type="molecule type" value="Genomic_DNA"/>
</dbReference>
<dbReference type="Pfam" id="PF01810">
    <property type="entry name" value="LysE"/>
    <property type="match status" value="1"/>
</dbReference>
<feature type="transmembrane region" description="Helical" evidence="6">
    <location>
        <begin position="6"/>
        <end position="29"/>
    </location>
</feature>
<feature type="transmembrane region" description="Helical" evidence="6">
    <location>
        <begin position="149"/>
        <end position="171"/>
    </location>
</feature>
<evidence type="ECO:0000313" key="7">
    <source>
        <dbReference type="EMBL" id="SDP90885.1"/>
    </source>
</evidence>
<keyword evidence="5 6" id="KW-0472">Membrane</keyword>
<evidence type="ECO:0000256" key="2">
    <source>
        <dbReference type="ARBA" id="ARBA00022475"/>
    </source>
</evidence>
<dbReference type="OrthoDB" id="5638726at2"/>
<evidence type="ECO:0000256" key="1">
    <source>
        <dbReference type="ARBA" id="ARBA00004651"/>
    </source>
</evidence>
<evidence type="ECO:0000313" key="8">
    <source>
        <dbReference type="Proteomes" id="UP000199317"/>
    </source>
</evidence>
<sequence length="204" mass="20624">MDPLHIFLSSMAIGLSIAAPVGPIGLLVIQRSLNTGPRAGLATGLGAAAADGIYGAVGAFGVHGLVDTLVAVRVPLALAGAAFLLWMAWRIVRAPAPAASAAAPESAGLWRHFTGTFLLTLSNPATILSFVAIFGAAAARGGTAMPGTMVLGVVAGSALWWIGLSTVVGHLRARFGRRSRQAVGHASAAMLAAFALWQLAGIAR</sequence>
<feature type="transmembrane region" description="Helical" evidence="6">
    <location>
        <begin position="72"/>
        <end position="92"/>
    </location>
</feature>
<evidence type="ECO:0000256" key="4">
    <source>
        <dbReference type="ARBA" id="ARBA00022989"/>
    </source>
</evidence>
<dbReference type="RefSeq" id="WP_092839544.1">
    <property type="nucleotide sequence ID" value="NZ_FNJL01000041.1"/>
</dbReference>
<dbReference type="GO" id="GO:0015171">
    <property type="term" value="F:amino acid transmembrane transporter activity"/>
    <property type="evidence" value="ECO:0007669"/>
    <property type="project" value="TreeGrafter"/>
</dbReference>
<protein>
    <submittedName>
        <fullName evidence="7">Threonine/homoserine/homoserine lactone efflux protein</fullName>
    </submittedName>
</protein>
<comment type="subcellular location">
    <subcellularLocation>
        <location evidence="1">Cell membrane</location>
        <topology evidence="1">Multi-pass membrane protein</topology>
    </subcellularLocation>
</comment>
<feature type="transmembrane region" description="Helical" evidence="6">
    <location>
        <begin position="183"/>
        <end position="203"/>
    </location>
</feature>
<dbReference type="AlphaFoldDB" id="A0A1H0WK28"/>
<feature type="transmembrane region" description="Helical" evidence="6">
    <location>
        <begin position="113"/>
        <end position="137"/>
    </location>
</feature>
<evidence type="ECO:0000256" key="3">
    <source>
        <dbReference type="ARBA" id="ARBA00022692"/>
    </source>
</evidence>
<keyword evidence="3 6" id="KW-0812">Transmembrane</keyword>
<dbReference type="InterPro" id="IPR001123">
    <property type="entry name" value="LeuE-type"/>
</dbReference>
<name>A0A1H0WK28_9BURK</name>
<dbReference type="PANTHER" id="PTHR30086:SF20">
    <property type="entry name" value="ARGININE EXPORTER PROTEIN ARGO-RELATED"/>
    <property type="match status" value="1"/>
</dbReference>
<accession>A0A1H0WK28</accession>
<evidence type="ECO:0000256" key="6">
    <source>
        <dbReference type="SAM" id="Phobius"/>
    </source>
</evidence>
<gene>
    <name evidence="7" type="ORF">SAMN04489708_14127</name>
</gene>
<dbReference type="PANTHER" id="PTHR30086">
    <property type="entry name" value="ARGININE EXPORTER PROTEIN ARGO"/>
    <property type="match status" value="1"/>
</dbReference>
<keyword evidence="2" id="KW-1003">Cell membrane</keyword>
<keyword evidence="8" id="KW-1185">Reference proteome</keyword>
<organism evidence="7 8">
    <name type="scientific">Paracidovorax cattleyae</name>
    <dbReference type="NCBI Taxonomy" id="80868"/>
    <lineage>
        <taxon>Bacteria</taxon>
        <taxon>Pseudomonadati</taxon>
        <taxon>Pseudomonadota</taxon>
        <taxon>Betaproteobacteria</taxon>
        <taxon>Burkholderiales</taxon>
        <taxon>Comamonadaceae</taxon>
        <taxon>Paracidovorax</taxon>
    </lineage>
</organism>
<proteinExistence type="predicted"/>
<dbReference type="Proteomes" id="UP000199317">
    <property type="component" value="Unassembled WGS sequence"/>
</dbReference>
<feature type="transmembrane region" description="Helical" evidence="6">
    <location>
        <begin position="41"/>
        <end position="66"/>
    </location>
</feature>
<dbReference type="GO" id="GO:0005886">
    <property type="term" value="C:plasma membrane"/>
    <property type="evidence" value="ECO:0007669"/>
    <property type="project" value="UniProtKB-SubCell"/>
</dbReference>